<dbReference type="InterPro" id="IPR009057">
    <property type="entry name" value="Homeodomain-like_sf"/>
</dbReference>
<dbReference type="Gene3D" id="1.10.10.60">
    <property type="entry name" value="Homeodomain-like"/>
    <property type="match status" value="2"/>
</dbReference>
<dbReference type="SMART" id="SM00342">
    <property type="entry name" value="HTH_ARAC"/>
    <property type="match status" value="1"/>
</dbReference>
<dbReference type="GO" id="GO:0003700">
    <property type="term" value="F:DNA-binding transcription factor activity"/>
    <property type="evidence" value="ECO:0007669"/>
    <property type="project" value="InterPro"/>
</dbReference>
<dbReference type="PANTHER" id="PTHR43280:SF2">
    <property type="entry name" value="HTH-TYPE TRANSCRIPTIONAL REGULATOR EXSA"/>
    <property type="match status" value="1"/>
</dbReference>
<dbReference type="STRING" id="153721.MYP_3381"/>
<dbReference type="PROSITE" id="PS01124">
    <property type="entry name" value="HTH_ARAC_FAMILY_2"/>
    <property type="match status" value="1"/>
</dbReference>
<evidence type="ECO:0000256" key="2">
    <source>
        <dbReference type="ARBA" id="ARBA00023125"/>
    </source>
</evidence>
<evidence type="ECO:0000313" key="5">
    <source>
        <dbReference type="EMBL" id="GAL86152.1"/>
    </source>
</evidence>
<evidence type="ECO:0000313" key="6">
    <source>
        <dbReference type="Proteomes" id="UP000030185"/>
    </source>
</evidence>
<keyword evidence="2" id="KW-0238">DNA-binding</keyword>
<sequence length="221" mass="25214">MIPPHIPHCWSFDEDICDKEGKIENICIFFSDVFLKNNGIVFPELEAVIKRIMEHSQAISFGGSGLSAMQRIVKSMIRQNKVERLSSMIRLLPLIAQPEIANTVGGPVVEDTNDKRMQLLQLYVMNNFQNTITLDMVSKFIGMEKASFCVFFKKMTKTSFFSYLTEYRIEASCKLLLNTSLSVAEVCNASGFSDVPYYNRVFKRLKGMTPTQYRTMSTKNV</sequence>
<evidence type="ECO:0000256" key="3">
    <source>
        <dbReference type="ARBA" id="ARBA00023163"/>
    </source>
</evidence>
<dbReference type="SUPFAM" id="SSF46689">
    <property type="entry name" value="Homeodomain-like"/>
    <property type="match status" value="2"/>
</dbReference>
<dbReference type="PANTHER" id="PTHR43280">
    <property type="entry name" value="ARAC-FAMILY TRANSCRIPTIONAL REGULATOR"/>
    <property type="match status" value="1"/>
</dbReference>
<evidence type="ECO:0000259" key="4">
    <source>
        <dbReference type="PROSITE" id="PS01124"/>
    </source>
</evidence>
<comment type="caution">
    <text evidence="5">The sequence shown here is derived from an EMBL/GenBank/DDBJ whole genome shotgun (WGS) entry which is preliminary data.</text>
</comment>
<accession>A0A098LI69</accession>
<dbReference type="AlphaFoldDB" id="A0A098LI69"/>
<dbReference type="InterPro" id="IPR018060">
    <property type="entry name" value="HTH_AraC"/>
</dbReference>
<proteinExistence type="predicted"/>
<name>A0A098LI69_9BACT</name>
<dbReference type="PROSITE" id="PS00041">
    <property type="entry name" value="HTH_ARAC_FAMILY_1"/>
    <property type="match status" value="1"/>
</dbReference>
<gene>
    <name evidence="5" type="ORF">MYP_3381</name>
</gene>
<dbReference type="Pfam" id="PF12833">
    <property type="entry name" value="HTH_18"/>
    <property type="match status" value="1"/>
</dbReference>
<reference evidence="5 6" key="1">
    <citation type="submission" date="2014-09" db="EMBL/GenBank/DDBJ databases">
        <title>Sporocytophaga myxococcoides PG-01 genome sequencing.</title>
        <authorList>
            <person name="Liu L."/>
            <person name="Gao P.J."/>
            <person name="Chen G.J."/>
            <person name="Wang L.S."/>
        </authorList>
    </citation>
    <scope>NUCLEOTIDE SEQUENCE [LARGE SCALE GENOMIC DNA]</scope>
    <source>
        <strain evidence="5 6">PG-01</strain>
    </source>
</reference>
<dbReference type="eggNOG" id="COG2207">
    <property type="taxonomic scope" value="Bacteria"/>
</dbReference>
<protein>
    <recommendedName>
        <fullName evidence="4">HTH araC/xylS-type domain-containing protein</fullName>
    </recommendedName>
</protein>
<dbReference type="EMBL" id="BBLT01000006">
    <property type="protein sequence ID" value="GAL86152.1"/>
    <property type="molecule type" value="Genomic_DNA"/>
</dbReference>
<dbReference type="GO" id="GO:0043565">
    <property type="term" value="F:sequence-specific DNA binding"/>
    <property type="evidence" value="ECO:0007669"/>
    <property type="project" value="InterPro"/>
</dbReference>
<keyword evidence="3" id="KW-0804">Transcription</keyword>
<dbReference type="Proteomes" id="UP000030185">
    <property type="component" value="Unassembled WGS sequence"/>
</dbReference>
<evidence type="ECO:0000256" key="1">
    <source>
        <dbReference type="ARBA" id="ARBA00023015"/>
    </source>
</evidence>
<keyword evidence="1" id="KW-0805">Transcription regulation</keyword>
<dbReference type="InterPro" id="IPR018062">
    <property type="entry name" value="HTH_AraC-typ_CS"/>
</dbReference>
<feature type="domain" description="HTH araC/xylS-type" evidence="4">
    <location>
        <begin position="118"/>
        <end position="216"/>
    </location>
</feature>
<organism evidence="5 6">
    <name type="scientific">Sporocytophaga myxococcoides</name>
    <dbReference type="NCBI Taxonomy" id="153721"/>
    <lineage>
        <taxon>Bacteria</taxon>
        <taxon>Pseudomonadati</taxon>
        <taxon>Bacteroidota</taxon>
        <taxon>Cytophagia</taxon>
        <taxon>Cytophagales</taxon>
        <taxon>Cytophagaceae</taxon>
        <taxon>Sporocytophaga</taxon>
    </lineage>
</organism>
<keyword evidence="6" id="KW-1185">Reference proteome</keyword>